<reference evidence="2 3" key="1">
    <citation type="journal article" date="2020" name="Genome Biol. Evol.">
        <title>A new high-quality draft genome assembly of the Chinese cordyceps Ophiocordyceps sinensis.</title>
        <authorList>
            <person name="Shu R."/>
            <person name="Zhang J."/>
            <person name="Meng Q."/>
            <person name="Zhang H."/>
            <person name="Zhou G."/>
            <person name="Li M."/>
            <person name="Wu P."/>
            <person name="Zhao Y."/>
            <person name="Chen C."/>
            <person name="Qin Q."/>
        </authorList>
    </citation>
    <scope>NUCLEOTIDE SEQUENCE [LARGE SCALE GENOMIC DNA]</scope>
    <source>
        <strain evidence="2 3">IOZ07</strain>
    </source>
</reference>
<dbReference type="SUPFAM" id="SSF49879">
    <property type="entry name" value="SMAD/FHA domain"/>
    <property type="match status" value="1"/>
</dbReference>
<feature type="domain" description="FHA" evidence="1">
    <location>
        <begin position="87"/>
        <end position="141"/>
    </location>
</feature>
<dbReference type="OrthoDB" id="10252171at2759"/>
<dbReference type="PROSITE" id="PS50006">
    <property type="entry name" value="FHA_DOMAIN"/>
    <property type="match status" value="1"/>
</dbReference>
<keyword evidence="3" id="KW-1185">Reference proteome</keyword>
<organism evidence="2 3">
    <name type="scientific">Ophiocordyceps sinensis</name>
    <dbReference type="NCBI Taxonomy" id="72228"/>
    <lineage>
        <taxon>Eukaryota</taxon>
        <taxon>Fungi</taxon>
        <taxon>Dikarya</taxon>
        <taxon>Ascomycota</taxon>
        <taxon>Pezizomycotina</taxon>
        <taxon>Sordariomycetes</taxon>
        <taxon>Hypocreomycetidae</taxon>
        <taxon>Hypocreales</taxon>
        <taxon>Ophiocordycipitaceae</taxon>
        <taxon>Ophiocordyceps</taxon>
    </lineage>
</organism>
<evidence type="ECO:0000313" key="2">
    <source>
        <dbReference type="EMBL" id="KAF4510037.1"/>
    </source>
</evidence>
<dbReference type="Proteomes" id="UP000557566">
    <property type="component" value="Unassembled WGS sequence"/>
</dbReference>
<comment type="caution">
    <text evidence="2">The sequence shown here is derived from an EMBL/GenBank/DDBJ whole genome shotgun (WGS) entry which is preliminary data.</text>
</comment>
<evidence type="ECO:0000313" key="3">
    <source>
        <dbReference type="Proteomes" id="UP000557566"/>
    </source>
</evidence>
<gene>
    <name evidence="2" type="ORF">G6O67_001963</name>
</gene>
<sequence length="244" mass="26889">MADTNLIACLYPAGGSLSVERALQTIHMADNSSRFISPQAVFIDGHCSRDSSQSLEEEEDDNKPPAYIYSEGLQLRFDQPRKNRLGILIGTSPGCDIIIPKMESLRAVSRHQCAITFDHQGRLVLQDLREPNVSNSGTAVTCNGRGGTKRRGFTWILSGAEFIASTELTIVIALDDHLKFRIVVAPHDIHSELYKEKVAQFRRAVATNGDGPSFQERDWQNPESSAALNGVQTPNSVAVWDPNL</sequence>
<evidence type="ECO:0000259" key="1">
    <source>
        <dbReference type="PROSITE" id="PS50006"/>
    </source>
</evidence>
<dbReference type="InterPro" id="IPR000253">
    <property type="entry name" value="FHA_dom"/>
</dbReference>
<dbReference type="Gene3D" id="2.60.200.20">
    <property type="match status" value="1"/>
</dbReference>
<proteinExistence type="predicted"/>
<dbReference type="CDD" id="cd00060">
    <property type="entry name" value="FHA"/>
    <property type="match status" value="1"/>
</dbReference>
<name>A0A8H4PTA8_9HYPO</name>
<dbReference type="AlphaFoldDB" id="A0A8H4PTA8"/>
<dbReference type="InterPro" id="IPR008984">
    <property type="entry name" value="SMAD_FHA_dom_sf"/>
</dbReference>
<dbReference type="EMBL" id="JAAVMX010000003">
    <property type="protein sequence ID" value="KAF4510037.1"/>
    <property type="molecule type" value="Genomic_DNA"/>
</dbReference>
<protein>
    <recommendedName>
        <fullName evidence="1">FHA domain-containing protein</fullName>
    </recommendedName>
</protein>
<dbReference type="Pfam" id="PF00498">
    <property type="entry name" value="FHA"/>
    <property type="match status" value="1"/>
</dbReference>
<accession>A0A8H4PTA8</accession>